<evidence type="ECO:0000256" key="8">
    <source>
        <dbReference type="SAM" id="Phobius"/>
    </source>
</evidence>
<dbReference type="PANTHER" id="PTHR13116:SF5">
    <property type="entry name" value="ER MEMBRANE PROTEIN COMPLEX SUBUNIT 3"/>
    <property type="match status" value="1"/>
</dbReference>
<dbReference type="SMART" id="SM01415">
    <property type="entry name" value="DUF106"/>
    <property type="match status" value="1"/>
</dbReference>
<evidence type="ECO:0000256" key="4">
    <source>
        <dbReference type="ARBA" id="ARBA00022692"/>
    </source>
</evidence>
<feature type="transmembrane region" description="Helical" evidence="8">
    <location>
        <begin position="165"/>
        <end position="183"/>
    </location>
</feature>
<keyword evidence="6 8" id="KW-0472">Membrane</keyword>
<dbReference type="Proteomes" id="UP000015354">
    <property type="component" value="Unassembled WGS sequence"/>
</dbReference>
<evidence type="ECO:0000313" key="9">
    <source>
        <dbReference type="EMBL" id="EPY22732.1"/>
    </source>
</evidence>
<dbReference type="InterPro" id="IPR002809">
    <property type="entry name" value="EMC3/TMCO1"/>
</dbReference>
<dbReference type="GO" id="GO:0072546">
    <property type="term" value="C:EMC complex"/>
    <property type="evidence" value="ECO:0007669"/>
    <property type="project" value="TreeGrafter"/>
</dbReference>
<keyword evidence="4 8" id="KW-0812">Transmembrane</keyword>
<dbReference type="OrthoDB" id="6745403at2759"/>
<proteinExistence type="inferred from homology"/>
<organism evidence="9 11">
    <name type="scientific">Strigomonas culicis</name>
    <dbReference type="NCBI Taxonomy" id="28005"/>
    <lineage>
        <taxon>Eukaryota</taxon>
        <taxon>Discoba</taxon>
        <taxon>Euglenozoa</taxon>
        <taxon>Kinetoplastea</taxon>
        <taxon>Metakinetoplastina</taxon>
        <taxon>Trypanosomatida</taxon>
        <taxon>Trypanosomatidae</taxon>
        <taxon>Strigomonadinae</taxon>
        <taxon>Strigomonas</taxon>
    </lineage>
</organism>
<keyword evidence="5 8" id="KW-1133">Transmembrane helix</keyword>
<dbReference type="EMBL" id="ATMH01008155">
    <property type="protein sequence ID" value="EPY22732.1"/>
    <property type="molecule type" value="Genomic_DNA"/>
</dbReference>
<comment type="caution">
    <text evidence="9">The sequence shown here is derived from an EMBL/GenBank/DDBJ whole genome shotgun (WGS) entry which is preliminary data.</text>
</comment>
<evidence type="ECO:0000313" key="10">
    <source>
        <dbReference type="EMBL" id="EPY34422.1"/>
    </source>
</evidence>
<dbReference type="InterPro" id="IPR008568">
    <property type="entry name" value="EMC3"/>
</dbReference>
<dbReference type="PANTHER" id="PTHR13116">
    <property type="entry name" value="ER MEMBRANE PROTEIN COMPLEX SUBUNIT 3"/>
    <property type="match status" value="1"/>
</dbReference>
<dbReference type="AlphaFoldDB" id="S9TW83"/>
<protein>
    <recommendedName>
        <fullName evidence="3 7">ER membrane protein complex subunit 3</fullName>
    </recommendedName>
</protein>
<comment type="subcellular location">
    <subcellularLocation>
        <location evidence="1">Membrane</location>
        <topology evidence="1">Multi-pass membrane protein</topology>
    </subcellularLocation>
</comment>
<sequence length="255" mass="28996">MPQSILLDPSIRDWVLLPLTGIVLLLSVLRHYLSLLLQSPPAVVLHSSVNKNIASYGKLLLSAGGHIPPSAFKERVAHMLENDLNKELEAPNPMEMMNDPNMMMSMMKGQFLNMGPNVGMMMLVSYFFSGFVVAKFPFPLSQRFRGMMQRGLDIDDLDCSYVTSLSMYFLIMSGCQGLLQLLLGQDVEMNDQMAMMQQQMQGGGAQAPVDYRSVFKQLSEEMQFMKDRQKWLYADAPEKLLKDWRAKKNSRKIRN</sequence>
<reference evidence="9 11" key="1">
    <citation type="journal article" date="2013" name="PLoS ONE">
        <title>Predicting the Proteins of Angomonas deanei, Strigomonas culicis and Their Respective Endosymbionts Reveals New Aspects of the Trypanosomatidae Family.</title>
        <authorList>
            <person name="Motta M.C."/>
            <person name="Martins A.C."/>
            <person name="de Souza S.S."/>
            <person name="Catta-Preta C.M."/>
            <person name="Silva R."/>
            <person name="Klein C.C."/>
            <person name="de Almeida L.G."/>
            <person name="de Lima Cunha O."/>
            <person name="Ciapina L.P."/>
            <person name="Brocchi M."/>
            <person name="Colabardini A.C."/>
            <person name="de Araujo Lima B."/>
            <person name="Machado C.R."/>
            <person name="de Almeida Soares C.M."/>
            <person name="Probst C.M."/>
            <person name="de Menezes C.B."/>
            <person name="Thompson C.E."/>
            <person name="Bartholomeu D.C."/>
            <person name="Gradia D.F."/>
            <person name="Pavoni D.P."/>
            <person name="Grisard E.C."/>
            <person name="Fantinatti-Garboggini F."/>
            <person name="Marchini F.K."/>
            <person name="Rodrigues-Luiz G.F."/>
            <person name="Wagner G."/>
            <person name="Goldman G.H."/>
            <person name="Fietto J.L."/>
            <person name="Elias M.C."/>
            <person name="Goldman M.H."/>
            <person name="Sagot M.F."/>
            <person name="Pereira M."/>
            <person name="Stoco P.H."/>
            <person name="de Mendonca-Neto R.P."/>
            <person name="Teixeira S.M."/>
            <person name="Maciel T.E."/>
            <person name="de Oliveira Mendes T.A."/>
            <person name="Urmenyi T.P."/>
            <person name="de Souza W."/>
            <person name="Schenkman S."/>
            <person name="de Vasconcelos A.T."/>
        </authorList>
    </citation>
    <scope>NUCLEOTIDE SEQUENCE [LARGE SCALE GENOMIC DNA]</scope>
</reference>
<gene>
    <name evidence="10" type="ORF">STCU_01592</name>
    <name evidence="9" type="ORF">STCU_08155</name>
</gene>
<reference evidence="9" key="2">
    <citation type="submission" date="2013-03" db="EMBL/GenBank/DDBJ databases">
        <authorList>
            <person name="Motta M.C.M."/>
            <person name="Martins A.C.A."/>
            <person name="Preta C.M.C.C."/>
            <person name="Silva R."/>
            <person name="de Souza S.S."/>
            <person name="Klein C.C."/>
            <person name="de Almeida L.G.P."/>
            <person name="Cunha O.L."/>
            <person name="Colabardini A.C."/>
            <person name="Lima B.A."/>
            <person name="Machado C.R."/>
            <person name="Soares C.M.A."/>
            <person name="de Menezes C.B.A."/>
            <person name="Bartolomeu D.C."/>
            <person name="Grisard E.C."/>
            <person name="Fantinatti-Garboggini F."/>
            <person name="Rodrigues-Luiz G.F."/>
            <person name="Wagner G."/>
            <person name="Goldman G.H."/>
            <person name="Fietto J.L.R."/>
            <person name="Ciapina L.P."/>
            <person name="Brocchi M."/>
            <person name="Elias M.C."/>
            <person name="Goldman M.H.S."/>
            <person name="Sagot M.-F."/>
            <person name="Pereira M."/>
            <person name="Stoco P.H."/>
            <person name="Teixeira S.M.R."/>
            <person name="de Mendonca-Neto R.P."/>
            <person name="Maciel T.E.F."/>
            <person name="Mendes T.A.O."/>
            <person name="Urmenyi T.P."/>
            <person name="Teixeira M.M.G."/>
            <person name="de Camargo E.F.P."/>
            <person name="de Sousa W."/>
            <person name="Schenkman S."/>
            <person name="de Vasconcelos A.T.R."/>
        </authorList>
    </citation>
    <scope>NUCLEOTIDE SEQUENCE</scope>
</reference>
<evidence type="ECO:0000256" key="3">
    <source>
        <dbReference type="ARBA" id="ARBA00020822"/>
    </source>
</evidence>
<name>S9TW83_9TRYP</name>
<dbReference type="PIRSF" id="PIRSF010045">
    <property type="entry name" value="DUF850_TM_euk"/>
    <property type="match status" value="1"/>
</dbReference>
<dbReference type="EMBL" id="ATMH01001592">
    <property type="protein sequence ID" value="EPY34422.1"/>
    <property type="molecule type" value="Genomic_DNA"/>
</dbReference>
<feature type="transmembrane region" description="Helical" evidence="8">
    <location>
        <begin position="111"/>
        <end position="134"/>
    </location>
</feature>
<feature type="transmembrane region" description="Helical" evidence="8">
    <location>
        <begin position="14"/>
        <end position="33"/>
    </location>
</feature>
<keyword evidence="11" id="KW-1185">Reference proteome</keyword>
<dbReference type="GO" id="GO:0034975">
    <property type="term" value="P:protein folding in endoplasmic reticulum"/>
    <property type="evidence" value="ECO:0007669"/>
    <property type="project" value="TreeGrafter"/>
</dbReference>
<evidence type="ECO:0000256" key="5">
    <source>
        <dbReference type="ARBA" id="ARBA00022989"/>
    </source>
</evidence>
<dbReference type="Pfam" id="PF01956">
    <property type="entry name" value="EMC3_TMCO1"/>
    <property type="match status" value="1"/>
</dbReference>
<evidence type="ECO:0000256" key="6">
    <source>
        <dbReference type="ARBA" id="ARBA00023136"/>
    </source>
</evidence>
<comment type="similarity">
    <text evidence="2 7">Belongs to the EMC3 family.</text>
</comment>
<evidence type="ECO:0000313" key="11">
    <source>
        <dbReference type="Proteomes" id="UP000015354"/>
    </source>
</evidence>
<evidence type="ECO:0000256" key="1">
    <source>
        <dbReference type="ARBA" id="ARBA00004141"/>
    </source>
</evidence>
<evidence type="ECO:0000256" key="7">
    <source>
        <dbReference type="PIRNR" id="PIRNR010045"/>
    </source>
</evidence>
<accession>S9TW83</accession>
<evidence type="ECO:0000256" key="2">
    <source>
        <dbReference type="ARBA" id="ARBA00005376"/>
    </source>
</evidence>